<evidence type="ECO:0000313" key="2">
    <source>
        <dbReference type="Proteomes" id="UP001056384"/>
    </source>
</evidence>
<keyword evidence="2" id="KW-1185">Reference proteome</keyword>
<dbReference type="Proteomes" id="UP001056384">
    <property type="component" value="Chromosome 12"/>
</dbReference>
<accession>A0A9Q9BA30</accession>
<evidence type="ECO:0000313" key="1">
    <source>
        <dbReference type="EMBL" id="USW59141.1"/>
    </source>
</evidence>
<dbReference type="AlphaFoldDB" id="A0A9Q9BA30"/>
<name>A0A9Q9BA30_9PEZI</name>
<proteinExistence type="predicted"/>
<reference evidence="1" key="1">
    <citation type="submission" date="2022-06" db="EMBL/GenBank/DDBJ databases">
        <title>Complete genome sequences of two strains of the flax pathogen Septoria linicola.</title>
        <authorList>
            <person name="Lapalu N."/>
            <person name="Simon A."/>
            <person name="Demenou B."/>
            <person name="Paumier D."/>
            <person name="Guillot M.-P."/>
            <person name="Gout L."/>
            <person name="Valade R."/>
        </authorList>
    </citation>
    <scope>NUCLEOTIDE SEQUENCE</scope>
    <source>
        <strain evidence="1">SE15195</strain>
    </source>
</reference>
<dbReference type="EMBL" id="CP099429">
    <property type="protein sequence ID" value="USW59141.1"/>
    <property type="molecule type" value="Genomic_DNA"/>
</dbReference>
<protein>
    <submittedName>
        <fullName evidence="1">Uncharacterized protein</fullName>
    </submittedName>
</protein>
<sequence>MLGVAGVQSKISQTSQGTAARLFVIDYSQMVAEVYTGVINYAINSARVESWQTSVDRFPSFVPVWRYCHFQPSRAQQESLDHVWIPQEGSIWHLRGVQVGIVTQASPPERKSGFGHVKCSVSDTLRRMLDNVSVSETRKYKFLVTGHASAILRTSDRDRFMSIQHHLYTKADEQALSIGSWFASNKGAVFQGTAKNTVRVGDIVAHVVGLPEGKPVQLAKRRFVEGTSSYRAESRRSAYLTLRPRAEGGHIFLGFANLVLKEGKSGGNRYRETLELQWLIKMFVEDENDDTYRKEAEGLTLMWQDASGGLCARKRIRILQRLVSAHWSSL</sequence>
<gene>
    <name evidence="1" type="ORF">Slin15195_G124600</name>
</gene>
<organism evidence="1 2">
    <name type="scientific">Septoria linicola</name>
    <dbReference type="NCBI Taxonomy" id="215465"/>
    <lineage>
        <taxon>Eukaryota</taxon>
        <taxon>Fungi</taxon>
        <taxon>Dikarya</taxon>
        <taxon>Ascomycota</taxon>
        <taxon>Pezizomycotina</taxon>
        <taxon>Dothideomycetes</taxon>
        <taxon>Dothideomycetidae</taxon>
        <taxon>Mycosphaerellales</taxon>
        <taxon>Mycosphaerellaceae</taxon>
        <taxon>Septoria</taxon>
    </lineage>
</organism>